<evidence type="ECO:0000313" key="2">
    <source>
        <dbReference type="Proteomes" id="UP000197277"/>
    </source>
</evidence>
<reference evidence="1 2" key="1">
    <citation type="submission" date="2017-06" db="EMBL/GenBank/DDBJ databases">
        <title>Hymenobacter amundsenii sp. nov. isolated from regoliths in Antarctica.</title>
        <authorList>
            <person name="Sedlacek I."/>
            <person name="Kralova S."/>
            <person name="Pantucek R."/>
            <person name="Svec P."/>
            <person name="Holochova P."/>
            <person name="Stankova E."/>
            <person name="Vrbovska V."/>
            <person name="Busse H.-J."/>
        </authorList>
    </citation>
    <scope>NUCLEOTIDE SEQUENCE [LARGE SCALE GENOMIC DNA]</scope>
    <source>
        <strain evidence="1 2">CCM 8682</strain>
    </source>
</reference>
<sequence length="320" mass="36988">MRFGPGACFLCGTTTTPPQDTVPVFADWLLDRYQLRERSIKLLDMRIVAYPELRIACCARCRTQHVEPLEAHIETISWQGVRGFRELDEQTLFLWLGKMFYGILVTELLNELDPLAVPQYPLAENAQMFRRFQAFFRPLQALRVPMEYDDFVPGSVFILETDPAQDDMTFEYDDDLSTLAFSIKLDETVLVACLVDNGLIARAMGRVYQQARRPLHPVQTAEFKARVYYAAYLLNVVPDYFPRPLKPGDQEVVLDALIDDVTGEIFNPWDNSAYAQSLLEMWKRWHILLSDILADPTFPLSYLHDAEGQPRHLTRYPEKE</sequence>
<gene>
    <name evidence="1" type="ORF">CDA63_04610</name>
</gene>
<dbReference type="OrthoDB" id="978976at2"/>
<comment type="caution">
    <text evidence="1">The sequence shown here is derived from an EMBL/GenBank/DDBJ whole genome shotgun (WGS) entry which is preliminary data.</text>
</comment>
<name>A0A246FNU2_9BACT</name>
<dbReference type="Proteomes" id="UP000197277">
    <property type="component" value="Unassembled WGS sequence"/>
</dbReference>
<protein>
    <submittedName>
        <fullName evidence="1">Uncharacterized protein</fullName>
    </submittedName>
</protein>
<proteinExistence type="predicted"/>
<dbReference type="AlphaFoldDB" id="A0A246FNU2"/>
<accession>A0A246FNU2</accession>
<dbReference type="EMBL" id="NIRR01000004">
    <property type="protein sequence ID" value="OWP64392.1"/>
    <property type="molecule type" value="Genomic_DNA"/>
</dbReference>
<keyword evidence="2" id="KW-1185">Reference proteome</keyword>
<organism evidence="1 2">
    <name type="scientific">Hymenobacter amundsenii</name>
    <dbReference type="NCBI Taxonomy" id="2006685"/>
    <lineage>
        <taxon>Bacteria</taxon>
        <taxon>Pseudomonadati</taxon>
        <taxon>Bacteroidota</taxon>
        <taxon>Cytophagia</taxon>
        <taxon>Cytophagales</taxon>
        <taxon>Hymenobacteraceae</taxon>
        <taxon>Hymenobacter</taxon>
    </lineage>
</organism>
<evidence type="ECO:0000313" key="1">
    <source>
        <dbReference type="EMBL" id="OWP64392.1"/>
    </source>
</evidence>